<dbReference type="Proteomes" id="UP000499080">
    <property type="component" value="Unassembled WGS sequence"/>
</dbReference>
<name>A0A4Y2P1Z6_ARAVE</name>
<dbReference type="AlphaFoldDB" id="A0A4Y2P1Z6"/>
<evidence type="ECO:0000313" key="2">
    <source>
        <dbReference type="EMBL" id="GBN45086.1"/>
    </source>
</evidence>
<evidence type="ECO:0000256" key="1">
    <source>
        <dbReference type="SAM" id="MobiDB-lite"/>
    </source>
</evidence>
<dbReference type="EMBL" id="BGPR01212610">
    <property type="protein sequence ID" value="GBN45353.1"/>
    <property type="molecule type" value="Genomic_DNA"/>
</dbReference>
<comment type="caution">
    <text evidence="4">The sequence shown here is derived from an EMBL/GenBank/DDBJ whole genome shotgun (WGS) entry which is preliminary data.</text>
</comment>
<dbReference type="EMBL" id="BGPR01212592">
    <property type="protein sequence ID" value="GBN45312.1"/>
    <property type="molecule type" value="Genomic_DNA"/>
</dbReference>
<feature type="compositionally biased region" description="Basic residues" evidence="1">
    <location>
        <begin position="75"/>
        <end position="94"/>
    </location>
</feature>
<keyword evidence="6" id="KW-1185">Reference proteome</keyword>
<gene>
    <name evidence="3" type="ORF">AVEN_268304_1</name>
    <name evidence="4" type="ORF">AVEN_274398_1</name>
    <name evidence="2" type="ORF">AVEN_50857_1</name>
    <name evidence="5" type="ORF">AVEN_89502_1</name>
</gene>
<sequence>MAKSLATKDIERKYEAVDTSETITNENGATKDEPNVAVDNSRLSDELLGSESLPKYGESSHSTPTKCKSKEKAKYIVKRQQKSHKRRKKKKKHC</sequence>
<dbReference type="EMBL" id="BGPR01212487">
    <property type="protein sequence ID" value="GBN45086.1"/>
    <property type="molecule type" value="Genomic_DNA"/>
</dbReference>
<evidence type="ECO:0000313" key="5">
    <source>
        <dbReference type="EMBL" id="GBN45353.1"/>
    </source>
</evidence>
<evidence type="ECO:0000313" key="4">
    <source>
        <dbReference type="EMBL" id="GBN45321.1"/>
    </source>
</evidence>
<evidence type="ECO:0000313" key="6">
    <source>
        <dbReference type="Proteomes" id="UP000499080"/>
    </source>
</evidence>
<dbReference type="EMBL" id="BGPR01212595">
    <property type="protein sequence ID" value="GBN45321.1"/>
    <property type="molecule type" value="Genomic_DNA"/>
</dbReference>
<feature type="region of interest" description="Disordered" evidence="1">
    <location>
        <begin position="18"/>
        <end position="94"/>
    </location>
</feature>
<reference evidence="4 6" key="1">
    <citation type="journal article" date="2019" name="Sci. Rep.">
        <title>Orb-weaving spider Araneus ventricosus genome elucidates the spidroin gene catalogue.</title>
        <authorList>
            <person name="Kono N."/>
            <person name="Nakamura H."/>
            <person name="Ohtoshi R."/>
            <person name="Moran D.A.P."/>
            <person name="Shinohara A."/>
            <person name="Yoshida Y."/>
            <person name="Fujiwara M."/>
            <person name="Mori M."/>
            <person name="Tomita M."/>
            <person name="Arakawa K."/>
        </authorList>
    </citation>
    <scope>NUCLEOTIDE SEQUENCE [LARGE SCALE GENOMIC DNA]</scope>
</reference>
<accession>A0A4Y2P1Z6</accession>
<feature type="compositionally biased region" description="Polar residues" evidence="1">
    <location>
        <begin position="19"/>
        <end position="28"/>
    </location>
</feature>
<proteinExistence type="predicted"/>
<evidence type="ECO:0000313" key="3">
    <source>
        <dbReference type="EMBL" id="GBN45312.1"/>
    </source>
</evidence>
<organism evidence="4 6">
    <name type="scientific">Araneus ventricosus</name>
    <name type="common">Orbweaver spider</name>
    <name type="synonym">Epeira ventricosa</name>
    <dbReference type="NCBI Taxonomy" id="182803"/>
    <lineage>
        <taxon>Eukaryota</taxon>
        <taxon>Metazoa</taxon>
        <taxon>Ecdysozoa</taxon>
        <taxon>Arthropoda</taxon>
        <taxon>Chelicerata</taxon>
        <taxon>Arachnida</taxon>
        <taxon>Araneae</taxon>
        <taxon>Araneomorphae</taxon>
        <taxon>Entelegynae</taxon>
        <taxon>Araneoidea</taxon>
        <taxon>Araneidae</taxon>
        <taxon>Araneus</taxon>
    </lineage>
</organism>
<protein>
    <submittedName>
        <fullName evidence="4">Uncharacterized protein</fullName>
    </submittedName>
</protein>